<keyword evidence="1" id="KW-0732">Signal</keyword>
<dbReference type="Proteomes" id="UP000675781">
    <property type="component" value="Unassembled WGS sequence"/>
</dbReference>
<dbReference type="EMBL" id="JAGSOG010000066">
    <property type="protein sequence ID" value="MBR7834660.1"/>
    <property type="molecule type" value="Genomic_DNA"/>
</dbReference>
<sequence>MKTKTTPRHRARPTHNGVLRYGVLASACLGTLALTTAAAQAFAGVGVADDGAHTLANPGHREVFSASFDVHQYGEVLAASARNQAEAESIGCSDRSPCRSIALSFQIVTMAGEQVHLNALNLSNAENVHCDGCQTLAGAYQFIVSTPVAFTLSPHVQVQLQHIRDELDALSSSNAPIAQIQADADALAAQVTAVLRAAAAAASTGHAPAAPRSEDPLVTMHRVFHQG</sequence>
<gene>
    <name evidence="2" type="ORF">KDL01_15405</name>
</gene>
<evidence type="ECO:0000313" key="2">
    <source>
        <dbReference type="EMBL" id="MBR7834660.1"/>
    </source>
</evidence>
<organism evidence="2 3">
    <name type="scientific">Actinospica durhamensis</name>
    <dbReference type="NCBI Taxonomy" id="1508375"/>
    <lineage>
        <taxon>Bacteria</taxon>
        <taxon>Bacillati</taxon>
        <taxon>Actinomycetota</taxon>
        <taxon>Actinomycetes</taxon>
        <taxon>Catenulisporales</taxon>
        <taxon>Actinospicaceae</taxon>
        <taxon>Actinospica</taxon>
    </lineage>
</organism>
<feature type="signal peptide" evidence="1">
    <location>
        <begin position="1"/>
        <end position="43"/>
    </location>
</feature>
<evidence type="ECO:0000256" key="1">
    <source>
        <dbReference type="SAM" id="SignalP"/>
    </source>
</evidence>
<reference evidence="2" key="1">
    <citation type="submission" date="2021-04" db="EMBL/GenBank/DDBJ databases">
        <title>Genome based classification of Actinospica acidithermotolerans sp. nov., an actinobacterium isolated from an Indonesian hot spring.</title>
        <authorList>
            <person name="Kusuma A.B."/>
            <person name="Putra K.E."/>
            <person name="Nafisah S."/>
            <person name="Loh J."/>
            <person name="Nouioui I."/>
            <person name="Goodfellow M."/>
        </authorList>
    </citation>
    <scope>NUCLEOTIDE SEQUENCE</scope>
    <source>
        <strain evidence="2">CSCA 57</strain>
    </source>
</reference>
<name>A0A941IMV8_9ACTN</name>
<dbReference type="RefSeq" id="WP_212529179.1">
    <property type="nucleotide sequence ID" value="NZ_JAGSOG010000066.1"/>
</dbReference>
<feature type="chain" id="PRO_5039621867" evidence="1">
    <location>
        <begin position="44"/>
        <end position="227"/>
    </location>
</feature>
<proteinExistence type="predicted"/>
<keyword evidence="3" id="KW-1185">Reference proteome</keyword>
<dbReference type="AlphaFoldDB" id="A0A941IMV8"/>
<comment type="caution">
    <text evidence="2">The sequence shown here is derived from an EMBL/GenBank/DDBJ whole genome shotgun (WGS) entry which is preliminary data.</text>
</comment>
<accession>A0A941IMV8</accession>
<evidence type="ECO:0000313" key="3">
    <source>
        <dbReference type="Proteomes" id="UP000675781"/>
    </source>
</evidence>
<protein>
    <submittedName>
        <fullName evidence="2">Uncharacterized protein</fullName>
    </submittedName>
</protein>